<evidence type="ECO:0000313" key="2">
    <source>
        <dbReference type="EMBL" id="RKP46421.1"/>
    </source>
</evidence>
<reference evidence="2 3" key="1">
    <citation type="submission" date="2018-10" db="EMBL/GenBank/DDBJ databases">
        <title>Paraburkholderia sp. 7MK8-2, isolated from soil.</title>
        <authorList>
            <person name="Gao Z.-H."/>
            <person name="Qiu L.-H."/>
        </authorList>
    </citation>
    <scope>NUCLEOTIDE SEQUENCE [LARGE SCALE GENOMIC DNA]</scope>
    <source>
        <strain evidence="2 3">7MK8-2</strain>
    </source>
</reference>
<proteinExistence type="predicted"/>
<evidence type="ECO:0000313" key="3">
    <source>
        <dbReference type="Proteomes" id="UP000280434"/>
    </source>
</evidence>
<feature type="region of interest" description="Disordered" evidence="1">
    <location>
        <begin position="103"/>
        <end position="142"/>
    </location>
</feature>
<comment type="caution">
    <text evidence="2">The sequence shown here is derived from an EMBL/GenBank/DDBJ whole genome shotgun (WGS) entry which is preliminary data.</text>
</comment>
<feature type="compositionally biased region" description="Polar residues" evidence="1">
    <location>
        <begin position="103"/>
        <end position="113"/>
    </location>
</feature>
<organism evidence="2 3">
    <name type="scientific">Trinickia fusca</name>
    <dbReference type="NCBI Taxonomy" id="2419777"/>
    <lineage>
        <taxon>Bacteria</taxon>
        <taxon>Pseudomonadati</taxon>
        <taxon>Pseudomonadota</taxon>
        <taxon>Betaproteobacteria</taxon>
        <taxon>Burkholderiales</taxon>
        <taxon>Burkholderiaceae</taxon>
        <taxon>Trinickia</taxon>
    </lineage>
</organism>
<name>A0A494X9S8_9BURK</name>
<accession>A0A494X9S8</accession>
<gene>
    <name evidence="2" type="ORF">D7S89_17460</name>
</gene>
<keyword evidence="3" id="KW-1185">Reference proteome</keyword>
<protein>
    <submittedName>
        <fullName evidence="2">Uncharacterized protein</fullName>
    </submittedName>
</protein>
<evidence type="ECO:0000256" key="1">
    <source>
        <dbReference type="SAM" id="MobiDB-lite"/>
    </source>
</evidence>
<dbReference type="AlphaFoldDB" id="A0A494X9S8"/>
<dbReference type="EMBL" id="RBZV01000007">
    <property type="protein sequence ID" value="RKP46421.1"/>
    <property type="molecule type" value="Genomic_DNA"/>
</dbReference>
<sequence>MLERHSAGAWAIDAYRAGRTNRQGGDVPITFRSAGASHRRRAWVARALRVGVASLACAVITACGDGHADANDPGLTREADHVPMLPGSGTGTSIRAGGTTDVNAHGSTPNQAPLAQRFGAAPPPIDVPASGGLLPPVMHTVD</sequence>
<dbReference type="Proteomes" id="UP000280434">
    <property type="component" value="Unassembled WGS sequence"/>
</dbReference>